<proteinExistence type="predicted"/>
<accession>A0A1M7RGK1</accession>
<reference evidence="1 2" key="1">
    <citation type="submission" date="2016-11" db="EMBL/GenBank/DDBJ databases">
        <authorList>
            <person name="Jaros S."/>
            <person name="Januszkiewicz K."/>
            <person name="Wedrychowicz H."/>
        </authorList>
    </citation>
    <scope>NUCLEOTIDE SEQUENCE [LARGE SCALE GENOMIC DNA]</scope>
    <source>
        <strain evidence="1 2">DSM 46144</strain>
    </source>
</reference>
<evidence type="ECO:0000313" key="2">
    <source>
        <dbReference type="Proteomes" id="UP000184440"/>
    </source>
</evidence>
<dbReference type="AlphaFoldDB" id="A0A1M7RGK1"/>
<keyword evidence="2" id="KW-1185">Reference proteome</keyword>
<protein>
    <submittedName>
        <fullName evidence="1">Uncharacterized protein</fullName>
    </submittedName>
</protein>
<name>A0A1M7RGK1_9ACTN</name>
<organism evidence="1 2">
    <name type="scientific">Cryptosporangium aurantiacum</name>
    <dbReference type="NCBI Taxonomy" id="134849"/>
    <lineage>
        <taxon>Bacteria</taxon>
        <taxon>Bacillati</taxon>
        <taxon>Actinomycetota</taxon>
        <taxon>Actinomycetes</taxon>
        <taxon>Cryptosporangiales</taxon>
        <taxon>Cryptosporangiaceae</taxon>
        <taxon>Cryptosporangium</taxon>
    </lineage>
</organism>
<sequence>MVVEEIAWAAPGARAQLKNYYWEAWKELVSANATLQLASRHDLVKTADGIMNSAREVDNCAWDMIHKGQVDENEYKRVKNTLTELRDRFVAEVRPLAAGSIGRDLAT</sequence>
<evidence type="ECO:0000313" key="1">
    <source>
        <dbReference type="EMBL" id="SHN45291.1"/>
    </source>
</evidence>
<gene>
    <name evidence="1" type="ORF">SAMN05443668_111237</name>
</gene>
<dbReference type="EMBL" id="FRCS01000011">
    <property type="protein sequence ID" value="SHN45291.1"/>
    <property type="molecule type" value="Genomic_DNA"/>
</dbReference>
<dbReference type="Proteomes" id="UP000184440">
    <property type="component" value="Unassembled WGS sequence"/>
</dbReference>